<organism evidence="4">
    <name type="scientific">Dichomitus squalens</name>
    <dbReference type="NCBI Taxonomy" id="114155"/>
    <lineage>
        <taxon>Eukaryota</taxon>
        <taxon>Fungi</taxon>
        <taxon>Dikarya</taxon>
        <taxon>Basidiomycota</taxon>
        <taxon>Agaricomycotina</taxon>
        <taxon>Agaricomycetes</taxon>
        <taxon>Polyporales</taxon>
        <taxon>Polyporaceae</taxon>
        <taxon>Dichomitus</taxon>
    </lineage>
</organism>
<dbReference type="GO" id="GO:0016491">
    <property type="term" value="F:oxidoreductase activity"/>
    <property type="evidence" value="ECO:0007669"/>
    <property type="project" value="UniProtKB-KW"/>
</dbReference>
<gene>
    <name evidence="4" type="ORF">BD311DRAFT_463072</name>
</gene>
<dbReference type="PANTHER" id="PTHR47706:SF9">
    <property type="entry name" value="NMRA-LIKE DOMAIN-CONTAINING PROTEIN-RELATED"/>
    <property type="match status" value="1"/>
</dbReference>
<proteinExistence type="predicted"/>
<dbReference type="OrthoDB" id="5283654at2759"/>
<dbReference type="Pfam" id="PF05368">
    <property type="entry name" value="NmrA"/>
    <property type="match status" value="1"/>
</dbReference>
<feature type="domain" description="NmrA-like" evidence="3">
    <location>
        <begin position="6"/>
        <end position="236"/>
    </location>
</feature>
<evidence type="ECO:0000256" key="2">
    <source>
        <dbReference type="ARBA" id="ARBA00023002"/>
    </source>
</evidence>
<dbReference type="Gene3D" id="3.40.50.720">
    <property type="entry name" value="NAD(P)-binding Rossmann-like Domain"/>
    <property type="match status" value="1"/>
</dbReference>
<dbReference type="AlphaFoldDB" id="A0A4Q9MFM3"/>
<evidence type="ECO:0000256" key="1">
    <source>
        <dbReference type="ARBA" id="ARBA00022857"/>
    </source>
</evidence>
<dbReference type="Proteomes" id="UP000292957">
    <property type="component" value="Unassembled WGS sequence"/>
</dbReference>
<keyword evidence="1" id="KW-0521">NADP</keyword>
<sequence>MSLPAVAIIGGTGFLGQQISNAFLTDFRSSFSRIRVLTRDPSSQKAQDLASKGAELIKYSGDELEKSFDEAFAGADVIVNALPGGADKETKQAIIKAIARSGAKVYFLSEFGSDHRINDFPGYESEEWLGKQEIAKETRAAFKGKVIALYTSAFIELAVKFPALGIDVKNNAFTAYGSPTTKISLTSLADIGRAVARLSILATDPVTAASVPDDIRIAGDTVTIEGVRDIVARVKGVTPGEIKTVDVAPIKETLKGPSPQFFDYLRRVALFPLCPHGGDGMYSHAWVCNRVVLGEGKADFSSQNDNELVNPGGKLWKWKTVEEAIGGL</sequence>
<keyword evidence="2" id="KW-0560">Oxidoreductase</keyword>
<reference evidence="4" key="1">
    <citation type="submission" date="2019-01" db="EMBL/GenBank/DDBJ databases">
        <title>Draft genome sequences of three monokaryotic isolates of the white-rot basidiomycete fungus Dichomitus squalens.</title>
        <authorList>
            <consortium name="DOE Joint Genome Institute"/>
            <person name="Lopez S.C."/>
            <person name="Andreopoulos B."/>
            <person name="Pangilinan J."/>
            <person name="Lipzen A."/>
            <person name="Riley R."/>
            <person name="Ahrendt S."/>
            <person name="Ng V."/>
            <person name="Barry K."/>
            <person name="Daum C."/>
            <person name="Grigoriev I.V."/>
            <person name="Hilden K.S."/>
            <person name="Makela M.R."/>
            <person name="de Vries R.P."/>
        </authorList>
    </citation>
    <scope>NUCLEOTIDE SEQUENCE [LARGE SCALE GENOMIC DNA]</scope>
    <source>
        <strain evidence="4">OM18370.1</strain>
    </source>
</reference>
<accession>A0A4Q9MFM3</accession>
<dbReference type="EMBL" id="ML143451">
    <property type="protein sequence ID" value="TBU26099.1"/>
    <property type="molecule type" value="Genomic_DNA"/>
</dbReference>
<dbReference type="SUPFAM" id="SSF51735">
    <property type="entry name" value="NAD(P)-binding Rossmann-fold domains"/>
    <property type="match status" value="1"/>
</dbReference>
<evidence type="ECO:0000313" key="4">
    <source>
        <dbReference type="EMBL" id="TBU26099.1"/>
    </source>
</evidence>
<protein>
    <submittedName>
        <fullName evidence="4">NAD(P)-binding protein</fullName>
    </submittedName>
</protein>
<evidence type="ECO:0000259" key="3">
    <source>
        <dbReference type="Pfam" id="PF05368"/>
    </source>
</evidence>
<dbReference type="InterPro" id="IPR051609">
    <property type="entry name" value="NmrA/Isoflavone_reductase-like"/>
</dbReference>
<dbReference type="InterPro" id="IPR008030">
    <property type="entry name" value="NmrA-like"/>
</dbReference>
<dbReference type="InterPro" id="IPR036291">
    <property type="entry name" value="NAD(P)-bd_dom_sf"/>
</dbReference>
<dbReference type="PANTHER" id="PTHR47706">
    <property type="entry name" value="NMRA-LIKE FAMILY PROTEIN"/>
    <property type="match status" value="1"/>
</dbReference>
<name>A0A4Q9MFM3_9APHY</name>